<dbReference type="InterPro" id="IPR035904">
    <property type="entry name" value="Chorismate_synth_AroC_sf"/>
</dbReference>
<dbReference type="RefSeq" id="WP_078693948.1">
    <property type="nucleotide sequence ID" value="NZ_FUWX01000010.1"/>
</dbReference>
<dbReference type="STRING" id="180163.SAMN02745174_01458"/>
<proteinExistence type="predicted"/>
<evidence type="ECO:0000313" key="2">
    <source>
        <dbReference type="Proteomes" id="UP000191153"/>
    </source>
</evidence>
<dbReference type="OrthoDB" id="92464at2"/>
<sequence>MKFGEKFNFKLEKIDDGVKLTIKNIPQGIAITAMDFGRDLAKRTMEGYSPNPDEEIDVLSGIENEKTTGEDIVFSYIKGTYESAMILAGTIGKKILDRKVISRASEIGGITVGEKNEAYIRVAVQKMAMTNDSLGSVGEIDLPFDTDMDRFKGVFANYVFSIIPEVEAIQYGLGIGVGKKSAENLGIEPKKAIITFGPHRERKIPALSAVYDIVLESIAVIALINM</sequence>
<dbReference type="EMBL" id="FUWX01000010">
    <property type="protein sequence ID" value="SJZ75489.1"/>
    <property type="molecule type" value="Genomic_DNA"/>
</dbReference>
<dbReference type="AlphaFoldDB" id="A0A1T4N8E4"/>
<gene>
    <name evidence="1" type="ORF">SAMN02745174_01458</name>
</gene>
<organism evidence="1 2">
    <name type="scientific">Cetobacterium ceti</name>
    <dbReference type="NCBI Taxonomy" id="180163"/>
    <lineage>
        <taxon>Bacteria</taxon>
        <taxon>Fusobacteriati</taxon>
        <taxon>Fusobacteriota</taxon>
        <taxon>Fusobacteriia</taxon>
        <taxon>Fusobacteriales</taxon>
        <taxon>Fusobacteriaceae</taxon>
        <taxon>Cetobacterium</taxon>
    </lineage>
</organism>
<keyword evidence="2" id="KW-1185">Reference proteome</keyword>
<dbReference type="SUPFAM" id="SSF103263">
    <property type="entry name" value="Chorismate synthase, AroC"/>
    <property type="match status" value="1"/>
</dbReference>
<protein>
    <submittedName>
        <fullName evidence="1">Chorismate synthase</fullName>
    </submittedName>
</protein>
<name>A0A1T4N8E4_9FUSO</name>
<reference evidence="1 2" key="1">
    <citation type="submission" date="2017-02" db="EMBL/GenBank/DDBJ databases">
        <authorList>
            <person name="Peterson S.W."/>
        </authorList>
    </citation>
    <scope>NUCLEOTIDE SEQUENCE [LARGE SCALE GENOMIC DNA]</scope>
    <source>
        <strain evidence="1 2">ATCC 700028</strain>
    </source>
</reference>
<accession>A0A1T4N8E4</accession>
<evidence type="ECO:0000313" key="1">
    <source>
        <dbReference type="EMBL" id="SJZ75489.1"/>
    </source>
</evidence>
<dbReference type="Gene3D" id="3.60.150.10">
    <property type="entry name" value="Chorismate synthase AroC"/>
    <property type="match status" value="1"/>
</dbReference>
<dbReference type="Proteomes" id="UP000191153">
    <property type="component" value="Unassembled WGS sequence"/>
</dbReference>